<organism evidence="2 3">
    <name type="scientific">Pontibacter flavimaris</name>
    <dbReference type="NCBI Taxonomy" id="1797110"/>
    <lineage>
        <taxon>Bacteria</taxon>
        <taxon>Pseudomonadati</taxon>
        <taxon>Bacteroidota</taxon>
        <taxon>Cytophagia</taxon>
        <taxon>Cytophagales</taxon>
        <taxon>Hymenobacteraceae</taxon>
        <taxon>Pontibacter</taxon>
    </lineage>
</organism>
<dbReference type="STRING" id="1797110.A3841_13485"/>
<dbReference type="Proteomes" id="UP000186551">
    <property type="component" value="Unassembled WGS sequence"/>
</dbReference>
<sequence>MSMALFLHITLALCFYVLYSRALRLPFERFMGTPSNAADWVWVYLKALLLSVLVPYVCAELILMSLLDRSAWDYNRTIMLLPHFASLLSDRRISRLLRAVLKV</sequence>
<keyword evidence="1" id="KW-1133">Transmembrane helix</keyword>
<accession>A0A1Q5PF53</accession>
<keyword evidence="1" id="KW-0812">Transmembrane</keyword>
<protein>
    <submittedName>
        <fullName evidence="2">Uncharacterized protein</fullName>
    </submittedName>
</protein>
<keyword evidence="1" id="KW-0472">Membrane</keyword>
<keyword evidence="3" id="KW-1185">Reference proteome</keyword>
<comment type="caution">
    <text evidence="2">The sequence shown here is derived from an EMBL/GenBank/DDBJ whole genome shotgun (WGS) entry which is preliminary data.</text>
</comment>
<name>A0A1Q5PF53_9BACT</name>
<dbReference type="EMBL" id="LVWA01000004">
    <property type="protein sequence ID" value="OKL40854.1"/>
    <property type="molecule type" value="Genomic_DNA"/>
</dbReference>
<proteinExistence type="predicted"/>
<dbReference type="AlphaFoldDB" id="A0A1Q5PF53"/>
<evidence type="ECO:0000313" key="3">
    <source>
        <dbReference type="Proteomes" id="UP000186551"/>
    </source>
</evidence>
<evidence type="ECO:0000256" key="1">
    <source>
        <dbReference type="SAM" id="Phobius"/>
    </source>
</evidence>
<evidence type="ECO:0000313" key="2">
    <source>
        <dbReference type="EMBL" id="OKL40854.1"/>
    </source>
</evidence>
<gene>
    <name evidence="2" type="ORF">A3841_13485</name>
</gene>
<reference evidence="2 3" key="1">
    <citation type="submission" date="2016-03" db="EMBL/GenBank/DDBJ databases">
        <title>Genome sequence of Pontibacter sp. nov., of the family cytophagaceae, isolated from marine sediment of the Yellow Sea, China.</title>
        <authorList>
            <person name="Zhang G."/>
            <person name="Zhang R."/>
        </authorList>
    </citation>
    <scope>NUCLEOTIDE SEQUENCE [LARGE SCALE GENOMIC DNA]</scope>
    <source>
        <strain evidence="2 3">S10-8</strain>
    </source>
</reference>
<feature type="transmembrane region" description="Helical" evidence="1">
    <location>
        <begin position="44"/>
        <end position="67"/>
    </location>
</feature>